<dbReference type="eggNOG" id="ENOG502ZI7X">
    <property type="taxonomic scope" value="Bacteria"/>
</dbReference>
<evidence type="ECO:0000313" key="3">
    <source>
        <dbReference type="Proteomes" id="UP000004508"/>
    </source>
</evidence>
<reference evidence="2 3" key="1">
    <citation type="journal article" date="2011" name="Stand. Genomic Sci.">
        <title>Non-contiguous finished genome sequence and contextual data of the filamentous soil bacterium Ktedonobacter racemifer type strain (SOSP1-21).</title>
        <authorList>
            <person name="Chang Y.J."/>
            <person name="Land M."/>
            <person name="Hauser L."/>
            <person name="Chertkov O."/>
            <person name="Del Rio T.G."/>
            <person name="Nolan M."/>
            <person name="Copeland A."/>
            <person name="Tice H."/>
            <person name="Cheng J.F."/>
            <person name="Lucas S."/>
            <person name="Han C."/>
            <person name="Goodwin L."/>
            <person name="Pitluck S."/>
            <person name="Ivanova N."/>
            <person name="Ovchinikova G."/>
            <person name="Pati A."/>
            <person name="Chen A."/>
            <person name="Palaniappan K."/>
            <person name="Mavromatis K."/>
            <person name="Liolios K."/>
            <person name="Brettin T."/>
            <person name="Fiebig A."/>
            <person name="Rohde M."/>
            <person name="Abt B."/>
            <person name="Goker M."/>
            <person name="Detter J.C."/>
            <person name="Woyke T."/>
            <person name="Bristow J."/>
            <person name="Eisen J.A."/>
            <person name="Markowitz V."/>
            <person name="Hugenholtz P."/>
            <person name="Kyrpides N.C."/>
            <person name="Klenk H.P."/>
            <person name="Lapidus A."/>
        </authorList>
    </citation>
    <scope>NUCLEOTIDE SEQUENCE [LARGE SCALE GENOMIC DNA]</scope>
    <source>
        <strain evidence="3">DSM 44963</strain>
    </source>
</reference>
<accession>D6U2H3</accession>
<evidence type="ECO:0000313" key="2">
    <source>
        <dbReference type="EMBL" id="EFH80937.1"/>
    </source>
</evidence>
<feature type="domain" description="DUF4440" evidence="1">
    <location>
        <begin position="11"/>
        <end position="118"/>
    </location>
</feature>
<keyword evidence="3" id="KW-1185">Reference proteome</keyword>
<dbReference type="InterPro" id="IPR027843">
    <property type="entry name" value="DUF4440"/>
</dbReference>
<evidence type="ECO:0000259" key="1">
    <source>
        <dbReference type="Pfam" id="PF14534"/>
    </source>
</evidence>
<dbReference type="RefSeq" id="WP_007918020.1">
    <property type="nucleotide sequence ID" value="NZ_ADVG01000004.1"/>
</dbReference>
<name>D6U2H3_KTERA</name>
<proteinExistence type="predicted"/>
<dbReference type="InterPro" id="IPR032710">
    <property type="entry name" value="NTF2-like_dom_sf"/>
</dbReference>
<dbReference type="Proteomes" id="UP000004508">
    <property type="component" value="Unassembled WGS sequence"/>
</dbReference>
<comment type="caution">
    <text evidence="2">The sequence shown here is derived from an EMBL/GenBank/DDBJ whole genome shotgun (WGS) entry which is preliminary data.</text>
</comment>
<organism evidence="2 3">
    <name type="scientific">Ktedonobacter racemifer DSM 44963</name>
    <dbReference type="NCBI Taxonomy" id="485913"/>
    <lineage>
        <taxon>Bacteria</taxon>
        <taxon>Bacillati</taxon>
        <taxon>Chloroflexota</taxon>
        <taxon>Ktedonobacteria</taxon>
        <taxon>Ktedonobacterales</taxon>
        <taxon>Ktedonobacteraceae</taxon>
        <taxon>Ktedonobacter</taxon>
    </lineage>
</organism>
<protein>
    <recommendedName>
        <fullName evidence="1">DUF4440 domain-containing protein</fullName>
    </recommendedName>
</protein>
<sequence>MHLDQPVQREILLVQEQFWKALKTRDASLLATILAPTFVGRSPGEPDQTREEFITILTAFPISISEIAGEAIEVHVFGEVAVLTGVQVAQLHLPEGRVRSSRVMLSNVFRQEDLSWRMVLSHSFEIVQDL</sequence>
<dbReference type="Gene3D" id="3.10.450.50">
    <property type="match status" value="1"/>
</dbReference>
<dbReference type="EMBL" id="ADVG01000004">
    <property type="protein sequence ID" value="EFH80937.1"/>
    <property type="molecule type" value="Genomic_DNA"/>
</dbReference>
<dbReference type="Pfam" id="PF14534">
    <property type="entry name" value="DUF4440"/>
    <property type="match status" value="1"/>
</dbReference>
<dbReference type="SUPFAM" id="SSF54427">
    <property type="entry name" value="NTF2-like"/>
    <property type="match status" value="1"/>
</dbReference>
<gene>
    <name evidence="2" type="ORF">Krac_1577</name>
</gene>
<dbReference type="AlphaFoldDB" id="D6U2H3"/>
<dbReference type="InParanoid" id="D6U2H3"/>